<evidence type="ECO:0000256" key="1">
    <source>
        <dbReference type="SAM" id="MobiDB-lite"/>
    </source>
</evidence>
<gene>
    <name evidence="2" type="ORF">EJB05_48711</name>
</gene>
<reference evidence="2 3" key="1">
    <citation type="journal article" date="2019" name="Sci. Rep.">
        <title>A high-quality genome of Eragrostis curvula grass provides insights into Poaceae evolution and supports new strategies to enhance forage quality.</title>
        <authorList>
            <person name="Carballo J."/>
            <person name="Santos B.A.C.M."/>
            <person name="Zappacosta D."/>
            <person name="Garbus I."/>
            <person name="Selva J.P."/>
            <person name="Gallo C.A."/>
            <person name="Diaz A."/>
            <person name="Albertini E."/>
            <person name="Caccamo M."/>
            <person name="Echenique V."/>
        </authorList>
    </citation>
    <scope>NUCLEOTIDE SEQUENCE [LARGE SCALE GENOMIC DNA]</scope>
    <source>
        <strain evidence="3">cv. Victoria</strain>
        <tissue evidence="2">Leaf</tissue>
    </source>
</reference>
<dbReference type="EMBL" id="RWGY01000051">
    <property type="protein sequence ID" value="TVU05545.1"/>
    <property type="molecule type" value="Genomic_DNA"/>
</dbReference>
<organism evidence="2 3">
    <name type="scientific">Eragrostis curvula</name>
    <name type="common">weeping love grass</name>
    <dbReference type="NCBI Taxonomy" id="38414"/>
    <lineage>
        <taxon>Eukaryota</taxon>
        <taxon>Viridiplantae</taxon>
        <taxon>Streptophyta</taxon>
        <taxon>Embryophyta</taxon>
        <taxon>Tracheophyta</taxon>
        <taxon>Spermatophyta</taxon>
        <taxon>Magnoliopsida</taxon>
        <taxon>Liliopsida</taxon>
        <taxon>Poales</taxon>
        <taxon>Poaceae</taxon>
        <taxon>PACMAD clade</taxon>
        <taxon>Chloridoideae</taxon>
        <taxon>Eragrostideae</taxon>
        <taxon>Eragrostidinae</taxon>
        <taxon>Eragrostis</taxon>
    </lineage>
</organism>
<protein>
    <submittedName>
        <fullName evidence="2">Uncharacterized protein</fullName>
    </submittedName>
</protein>
<accession>A0A5J9T2I4</accession>
<evidence type="ECO:0000313" key="3">
    <source>
        <dbReference type="Proteomes" id="UP000324897"/>
    </source>
</evidence>
<proteinExistence type="predicted"/>
<keyword evidence="3" id="KW-1185">Reference proteome</keyword>
<evidence type="ECO:0000313" key="2">
    <source>
        <dbReference type="EMBL" id="TVU05545.1"/>
    </source>
</evidence>
<dbReference type="AlphaFoldDB" id="A0A5J9T2I4"/>
<feature type="non-terminal residue" evidence="2">
    <location>
        <position position="170"/>
    </location>
</feature>
<feature type="non-terminal residue" evidence="2">
    <location>
        <position position="1"/>
    </location>
</feature>
<dbReference type="Proteomes" id="UP000324897">
    <property type="component" value="Unassembled WGS sequence"/>
</dbReference>
<dbReference type="Gramene" id="TVU05545">
    <property type="protein sequence ID" value="TVU05545"/>
    <property type="gene ID" value="EJB05_48711"/>
</dbReference>
<feature type="region of interest" description="Disordered" evidence="1">
    <location>
        <begin position="86"/>
        <end position="122"/>
    </location>
</feature>
<sequence length="170" mass="19399">MVASRGFCLRDVAASLRFLWHKEEMQLVPHQIAASSLQIRLNPPAGQAFLCGGGRIGSFLRELALKSQVTEERKNELERNMEMLRQVVENASGDSEENTSPIEGIQKRTDSKKDRRRRGRVKLGMEIQRGQSDIVEHSKRTAEHTIVEQREKETQNVLEVRTKSPIHPCE</sequence>
<name>A0A5J9T2I4_9POAL</name>
<comment type="caution">
    <text evidence="2">The sequence shown here is derived from an EMBL/GenBank/DDBJ whole genome shotgun (WGS) entry which is preliminary data.</text>
</comment>